<dbReference type="InterPro" id="IPR029000">
    <property type="entry name" value="Cyclophilin-like_dom_sf"/>
</dbReference>
<gene>
    <name evidence="5" type="ORF">Ciccas_008400</name>
</gene>
<protein>
    <recommendedName>
        <fullName evidence="3">Peptidyl-prolyl cis-trans isomerase</fullName>
        <shortName evidence="3">PPIase</shortName>
        <ecNumber evidence="3">5.2.1.8</ecNumber>
    </recommendedName>
</protein>
<accession>A0ABD2Q018</accession>
<comment type="catalytic activity">
    <reaction evidence="3">
        <text>[protein]-peptidylproline (omega=180) = [protein]-peptidylproline (omega=0)</text>
        <dbReference type="Rhea" id="RHEA:16237"/>
        <dbReference type="Rhea" id="RHEA-COMP:10747"/>
        <dbReference type="Rhea" id="RHEA-COMP:10748"/>
        <dbReference type="ChEBI" id="CHEBI:83833"/>
        <dbReference type="ChEBI" id="CHEBI:83834"/>
        <dbReference type="EC" id="5.2.1.8"/>
    </reaction>
</comment>
<comment type="function">
    <text evidence="3">PPIases accelerate the folding of proteins. It catalyzes the cis-trans isomerization of proline imidic peptide bonds in oligopeptides.</text>
</comment>
<dbReference type="PRINTS" id="PR00153">
    <property type="entry name" value="CSAPPISMRASE"/>
</dbReference>
<dbReference type="InterPro" id="IPR020892">
    <property type="entry name" value="Cyclophilin-type_PPIase_CS"/>
</dbReference>
<dbReference type="Gene3D" id="2.40.100.10">
    <property type="entry name" value="Cyclophilin-like"/>
    <property type="match status" value="1"/>
</dbReference>
<keyword evidence="2 3" id="KW-0413">Isomerase</keyword>
<evidence type="ECO:0000313" key="6">
    <source>
        <dbReference type="Proteomes" id="UP001626550"/>
    </source>
</evidence>
<dbReference type="SUPFAM" id="SSF50891">
    <property type="entry name" value="Cyclophilin-like"/>
    <property type="match status" value="1"/>
</dbReference>
<dbReference type="Proteomes" id="UP001626550">
    <property type="component" value="Unassembled WGS sequence"/>
</dbReference>
<proteinExistence type="inferred from homology"/>
<evidence type="ECO:0000259" key="4">
    <source>
        <dbReference type="PROSITE" id="PS50072"/>
    </source>
</evidence>
<sequence length="115" mass="12949">MRNPKNPVVFFDIGISGQEVGRIQMELFADKVPRTAENFRQFCTGEHRKDGVPQGYKGSQFHRIIKDFMVQGGDFINGNGTGSTSIYSGFHFADENFIEKHTSPGLLSMVCRFLL</sequence>
<organism evidence="5 6">
    <name type="scientific">Cichlidogyrus casuarinus</name>
    <dbReference type="NCBI Taxonomy" id="1844966"/>
    <lineage>
        <taxon>Eukaryota</taxon>
        <taxon>Metazoa</taxon>
        <taxon>Spiralia</taxon>
        <taxon>Lophotrochozoa</taxon>
        <taxon>Platyhelminthes</taxon>
        <taxon>Monogenea</taxon>
        <taxon>Monopisthocotylea</taxon>
        <taxon>Dactylogyridea</taxon>
        <taxon>Ancyrocephalidae</taxon>
        <taxon>Cichlidogyrus</taxon>
    </lineage>
</organism>
<dbReference type="EC" id="5.2.1.8" evidence="3"/>
<dbReference type="InterPro" id="IPR002130">
    <property type="entry name" value="Cyclophilin-type_PPIase_dom"/>
</dbReference>
<keyword evidence="1 3" id="KW-0697">Rotamase</keyword>
<reference evidence="5 6" key="1">
    <citation type="submission" date="2024-11" db="EMBL/GenBank/DDBJ databases">
        <title>Adaptive evolution of stress response genes in parasites aligns with host niche diversity.</title>
        <authorList>
            <person name="Hahn C."/>
            <person name="Resl P."/>
        </authorList>
    </citation>
    <scope>NUCLEOTIDE SEQUENCE [LARGE SCALE GENOMIC DNA]</scope>
    <source>
        <strain evidence="5">EGGRZ-B1_66</strain>
        <tissue evidence="5">Body</tissue>
    </source>
</reference>
<keyword evidence="6" id="KW-1185">Reference proteome</keyword>
<dbReference type="PANTHER" id="PTHR11071">
    <property type="entry name" value="PEPTIDYL-PROLYL CIS-TRANS ISOMERASE"/>
    <property type="match status" value="1"/>
</dbReference>
<dbReference type="PROSITE" id="PS50072">
    <property type="entry name" value="CSA_PPIASE_2"/>
    <property type="match status" value="1"/>
</dbReference>
<dbReference type="PROSITE" id="PS00170">
    <property type="entry name" value="CSA_PPIASE_1"/>
    <property type="match status" value="1"/>
</dbReference>
<comment type="similarity">
    <text evidence="3">Belongs to the cyclophilin-type PPIase family.</text>
</comment>
<evidence type="ECO:0000256" key="2">
    <source>
        <dbReference type="ARBA" id="ARBA00023235"/>
    </source>
</evidence>
<dbReference type="GO" id="GO:0003755">
    <property type="term" value="F:peptidyl-prolyl cis-trans isomerase activity"/>
    <property type="evidence" value="ECO:0007669"/>
    <property type="project" value="UniProtKB-UniRule"/>
</dbReference>
<dbReference type="EMBL" id="JBJKFK010001474">
    <property type="protein sequence ID" value="KAL3312998.1"/>
    <property type="molecule type" value="Genomic_DNA"/>
</dbReference>
<dbReference type="PANTHER" id="PTHR11071:SF561">
    <property type="entry name" value="PEPTIDYL-PROLYL CIS-TRANS ISOMERASE D-RELATED"/>
    <property type="match status" value="1"/>
</dbReference>
<comment type="caution">
    <text evidence="5">The sequence shown here is derived from an EMBL/GenBank/DDBJ whole genome shotgun (WGS) entry which is preliminary data.</text>
</comment>
<dbReference type="AlphaFoldDB" id="A0ABD2Q018"/>
<name>A0ABD2Q018_9PLAT</name>
<evidence type="ECO:0000313" key="5">
    <source>
        <dbReference type="EMBL" id="KAL3312998.1"/>
    </source>
</evidence>
<dbReference type="Pfam" id="PF00160">
    <property type="entry name" value="Pro_isomerase"/>
    <property type="match status" value="1"/>
</dbReference>
<evidence type="ECO:0000256" key="1">
    <source>
        <dbReference type="ARBA" id="ARBA00023110"/>
    </source>
</evidence>
<evidence type="ECO:0000256" key="3">
    <source>
        <dbReference type="RuleBase" id="RU363019"/>
    </source>
</evidence>
<feature type="domain" description="PPIase cyclophilin-type" evidence="4">
    <location>
        <begin position="10"/>
        <end position="115"/>
    </location>
</feature>